<proteinExistence type="predicted"/>
<dbReference type="SUPFAM" id="SSF55729">
    <property type="entry name" value="Acyl-CoA N-acyltransferases (Nat)"/>
    <property type="match status" value="1"/>
</dbReference>
<feature type="domain" description="N-acetyltransferase" evidence="1">
    <location>
        <begin position="136"/>
        <end position="282"/>
    </location>
</feature>
<dbReference type="Proteomes" id="UP000243525">
    <property type="component" value="Unassembled WGS sequence"/>
</dbReference>
<dbReference type="RefSeq" id="WP_107823625.1">
    <property type="nucleotide sequence ID" value="NZ_OY782574.1"/>
</dbReference>
<dbReference type="OrthoDB" id="9790652at2"/>
<dbReference type="EMBL" id="QAAD01000024">
    <property type="protein sequence ID" value="PTN05945.1"/>
    <property type="molecule type" value="Genomic_DNA"/>
</dbReference>
<accession>A0A2T5BXR9</accession>
<evidence type="ECO:0000313" key="3">
    <source>
        <dbReference type="Proteomes" id="UP000243525"/>
    </source>
</evidence>
<organism evidence="2 3">
    <name type="scientific">Mangrovibacterium marinum</name>
    <dbReference type="NCBI Taxonomy" id="1639118"/>
    <lineage>
        <taxon>Bacteria</taxon>
        <taxon>Pseudomonadati</taxon>
        <taxon>Bacteroidota</taxon>
        <taxon>Bacteroidia</taxon>
        <taxon>Marinilabiliales</taxon>
        <taxon>Prolixibacteraceae</taxon>
        <taxon>Mangrovibacterium</taxon>
    </lineage>
</organism>
<dbReference type="GO" id="GO:0008080">
    <property type="term" value="F:N-acetyltransferase activity"/>
    <property type="evidence" value="ECO:0007669"/>
    <property type="project" value="InterPro"/>
</dbReference>
<dbReference type="Pfam" id="PF00583">
    <property type="entry name" value="Acetyltransf_1"/>
    <property type="match status" value="1"/>
</dbReference>
<dbReference type="PROSITE" id="PS51186">
    <property type="entry name" value="GNAT"/>
    <property type="match status" value="1"/>
</dbReference>
<evidence type="ECO:0000313" key="2">
    <source>
        <dbReference type="EMBL" id="PTN05945.1"/>
    </source>
</evidence>
<dbReference type="Gene3D" id="3.40.630.30">
    <property type="match status" value="1"/>
</dbReference>
<reference evidence="2 3" key="1">
    <citation type="submission" date="2018-04" db="EMBL/GenBank/DDBJ databases">
        <title>Genomic Encyclopedia of Archaeal and Bacterial Type Strains, Phase II (KMG-II): from individual species to whole genera.</title>
        <authorList>
            <person name="Goeker M."/>
        </authorList>
    </citation>
    <scope>NUCLEOTIDE SEQUENCE [LARGE SCALE GENOMIC DNA]</scope>
    <source>
        <strain evidence="2 3">DSM 28823</strain>
    </source>
</reference>
<comment type="caution">
    <text evidence="2">The sequence shown here is derived from an EMBL/GenBank/DDBJ whole genome shotgun (WGS) entry which is preliminary data.</text>
</comment>
<keyword evidence="3" id="KW-1185">Reference proteome</keyword>
<protein>
    <submittedName>
        <fullName evidence="2">Beta-lysine acetyltransferase</fullName>
    </submittedName>
</protein>
<name>A0A2T5BXR9_9BACT</name>
<dbReference type="InterPro" id="IPR022525">
    <property type="entry name" value="GNAT_AblB"/>
</dbReference>
<dbReference type="InterPro" id="IPR016181">
    <property type="entry name" value="Acyl_CoA_acyltransferase"/>
</dbReference>
<dbReference type="CDD" id="cd04301">
    <property type="entry name" value="NAT_SF"/>
    <property type="match status" value="1"/>
</dbReference>
<dbReference type="InterPro" id="IPR000182">
    <property type="entry name" value="GNAT_dom"/>
</dbReference>
<evidence type="ECO:0000259" key="1">
    <source>
        <dbReference type="PROSITE" id="PS51186"/>
    </source>
</evidence>
<sequence length="286" mass="32794">MTNPTIQTTTDTLLELGHGSLLQHGKHNDRIYLMKVHPGDEAEILTQLNQLAEEQDYGKLFCKIPQHLVARFQDDGFTAEAIIPDFYQGREDAFFMARYRHAERAQLREQEQLQQLRKLFATATSTSNKRSLPQGYTLRQLTPEDAEPTAAIYQQVFASYPFPIFDPEYIRQTMADNVMYFGAEQDGKLVALSSSEIDFKGGNAEMTDFSTLPGHLGKGLSLHLLEYMEREMLSLKIKTLYTIARLNSLPMNKTFLRRNYRYAGTLIQNTNIAGQLESMNLYYKQL</sequence>
<keyword evidence="2" id="KW-0808">Transferase</keyword>
<dbReference type="AlphaFoldDB" id="A0A2T5BXR9"/>
<dbReference type="NCBIfam" id="TIGR03827">
    <property type="entry name" value="GNAT_ablB"/>
    <property type="match status" value="1"/>
</dbReference>
<gene>
    <name evidence="2" type="ORF">C8N47_1248</name>
</gene>